<gene>
    <name evidence="2" type="ORF">B0A52_05194</name>
</gene>
<dbReference type="VEuPathDB" id="FungiDB:PV10_09115"/>
<feature type="compositionally biased region" description="Polar residues" evidence="1">
    <location>
        <begin position="361"/>
        <end position="375"/>
    </location>
</feature>
<feature type="compositionally biased region" description="Basic and acidic residues" evidence="1">
    <location>
        <begin position="2390"/>
        <end position="2400"/>
    </location>
</feature>
<feature type="compositionally biased region" description="Polar residues" evidence="1">
    <location>
        <begin position="615"/>
        <end position="625"/>
    </location>
</feature>
<feature type="compositionally biased region" description="Polar residues" evidence="1">
    <location>
        <begin position="1934"/>
        <end position="1949"/>
    </location>
</feature>
<feature type="compositionally biased region" description="Basic and acidic residues" evidence="1">
    <location>
        <begin position="94"/>
        <end position="103"/>
    </location>
</feature>
<feature type="compositionally biased region" description="Low complexity" evidence="1">
    <location>
        <begin position="507"/>
        <end position="528"/>
    </location>
</feature>
<evidence type="ECO:0000313" key="2">
    <source>
        <dbReference type="EMBL" id="RVX70543.1"/>
    </source>
</evidence>
<feature type="compositionally biased region" description="Polar residues" evidence="1">
    <location>
        <begin position="824"/>
        <end position="833"/>
    </location>
</feature>
<feature type="region of interest" description="Disordered" evidence="1">
    <location>
        <begin position="1293"/>
        <end position="1373"/>
    </location>
</feature>
<feature type="compositionally biased region" description="Low complexity" evidence="1">
    <location>
        <begin position="293"/>
        <end position="308"/>
    </location>
</feature>
<feature type="compositionally biased region" description="Low complexity" evidence="1">
    <location>
        <begin position="2028"/>
        <end position="2038"/>
    </location>
</feature>
<feature type="region of interest" description="Disordered" evidence="1">
    <location>
        <begin position="1002"/>
        <end position="1199"/>
    </location>
</feature>
<feature type="compositionally biased region" description="Low complexity" evidence="1">
    <location>
        <begin position="1847"/>
        <end position="1870"/>
    </location>
</feature>
<feature type="compositionally biased region" description="Polar residues" evidence="1">
    <location>
        <begin position="2430"/>
        <end position="2441"/>
    </location>
</feature>
<feature type="compositionally biased region" description="Low complexity" evidence="1">
    <location>
        <begin position="899"/>
        <end position="912"/>
    </location>
</feature>
<feature type="compositionally biased region" description="Pro residues" evidence="1">
    <location>
        <begin position="626"/>
        <end position="638"/>
    </location>
</feature>
<feature type="compositionally biased region" description="Polar residues" evidence="1">
    <location>
        <begin position="132"/>
        <end position="146"/>
    </location>
</feature>
<feature type="compositionally biased region" description="Polar residues" evidence="1">
    <location>
        <begin position="2158"/>
        <end position="2185"/>
    </location>
</feature>
<feature type="compositionally biased region" description="Low complexity" evidence="1">
    <location>
        <begin position="1884"/>
        <end position="1906"/>
    </location>
</feature>
<dbReference type="EMBL" id="NAJM01000022">
    <property type="protein sequence ID" value="RVX70543.1"/>
    <property type="molecule type" value="Genomic_DNA"/>
</dbReference>
<feature type="compositionally biased region" description="Polar residues" evidence="1">
    <location>
        <begin position="639"/>
        <end position="653"/>
    </location>
</feature>
<feature type="compositionally biased region" description="Polar residues" evidence="1">
    <location>
        <begin position="567"/>
        <end position="581"/>
    </location>
</feature>
<feature type="compositionally biased region" description="Low complexity" evidence="1">
    <location>
        <begin position="835"/>
        <end position="852"/>
    </location>
</feature>
<feature type="compositionally biased region" description="Polar residues" evidence="1">
    <location>
        <begin position="1673"/>
        <end position="1693"/>
    </location>
</feature>
<feature type="compositionally biased region" description="Low complexity" evidence="1">
    <location>
        <begin position="2105"/>
        <end position="2123"/>
    </location>
</feature>
<feature type="compositionally biased region" description="Basic and acidic residues" evidence="1">
    <location>
        <begin position="201"/>
        <end position="217"/>
    </location>
</feature>
<feature type="compositionally biased region" description="Polar residues" evidence="1">
    <location>
        <begin position="2358"/>
        <end position="2368"/>
    </location>
</feature>
<feature type="compositionally biased region" description="Polar residues" evidence="1">
    <location>
        <begin position="1"/>
        <end position="17"/>
    </location>
</feature>
<feature type="compositionally biased region" description="Basic and acidic residues" evidence="1">
    <location>
        <begin position="2320"/>
        <end position="2329"/>
    </location>
</feature>
<feature type="region of interest" description="Disordered" evidence="1">
    <location>
        <begin position="1386"/>
        <end position="2559"/>
    </location>
</feature>
<evidence type="ECO:0008006" key="4">
    <source>
        <dbReference type="Google" id="ProtNLM"/>
    </source>
</evidence>
<comment type="caution">
    <text evidence="2">The sequence shown here is derived from an EMBL/GenBank/DDBJ whole genome shotgun (WGS) entry which is preliminary data.</text>
</comment>
<feature type="compositionally biased region" description="Polar residues" evidence="1">
    <location>
        <begin position="1005"/>
        <end position="1024"/>
    </location>
</feature>
<feature type="compositionally biased region" description="Low complexity" evidence="1">
    <location>
        <begin position="403"/>
        <end position="414"/>
    </location>
</feature>
<feature type="compositionally biased region" description="Low complexity" evidence="1">
    <location>
        <begin position="2379"/>
        <end position="2389"/>
    </location>
</feature>
<feature type="compositionally biased region" description="Polar residues" evidence="1">
    <location>
        <begin position="2250"/>
        <end position="2264"/>
    </location>
</feature>
<feature type="compositionally biased region" description="Low complexity" evidence="1">
    <location>
        <begin position="147"/>
        <end position="181"/>
    </location>
</feature>
<feature type="compositionally biased region" description="Polar residues" evidence="1">
    <location>
        <begin position="1704"/>
        <end position="1714"/>
    </location>
</feature>
<feature type="compositionally biased region" description="Polar residues" evidence="1">
    <location>
        <begin position="2055"/>
        <end position="2075"/>
    </location>
</feature>
<dbReference type="Proteomes" id="UP000288859">
    <property type="component" value="Unassembled WGS sequence"/>
</dbReference>
<feature type="compositionally biased region" description="Polar residues" evidence="1">
    <location>
        <begin position="1329"/>
        <end position="1349"/>
    </location>
</feature>
<feature type="compositionally biased region" description="Basic and acidic residues" evidence="1">
    <location>
        <begin position="283"/>
        <end position="292"/>
    </location>
</feature>
<evidence type="ECO:0000256" key="1">
    <source>
        <dbReference type="SAM" id="MobiDB-lite"/>
    </source>
</evidence>
<feature type="compositionally biased region" description="Polar residues" evidence="1">
    <location>
        <begin position="1813"/>
        <end position="1834"/>
    </location>
</feature>
<feature type="compositionally biased region" description="Polar residues" evidence="1">
    <location>
        <begin position="2003"/>
        <end position="2013"/>
    </location>
</feature>
<feature type="compositionally biased region" description="Polar residues" evidence="1">
    <location>
        <begin position="806"/>
        <end position="815"/>
    </location>
</feature>
<proteinExistence type="predicted"/>
<organism evidence="2 3">
    <name type="scientific">Exophiala mesophila</name>
    <name type="common">Black yeast-like fungus</name>
    <dbReference type="NCBI Taxonomy" id="212818"/>
    <lineage>
        <taxon>Eukaryota</taxon>
        <taxon>Fungi</taxon>
        <taxon>Dikarya</taxon>
        <taxon>Ascomycota</taxon>
        <taxon>Pezizomycotina</taxon>
        <taxon>Eurotiomycetes</taxon>
        <taxon>Chaetothyriomycetidae</taxon>
        <taxon>Chaetothyriales</taxon>
        <taxon>Herpotrichiellaceae</taxon>
        <taxon>Exophiala</taxon>
    </lineage>
</organism>
<sequence>MAAPPSSYSNYKTNVGRSVTKKWKEANQISYDGDDWGDDDDEDYGHQSPPLPVPASAGPTRPSQPVWERQPARSFTSPVQPPPPAPSQSYARPSFDRGDDRRQFPSSAGFDSAYPTTQRPPFPDPTHDDTASHSSLRDQSSLRSNTPSQSPSPSFRPGSRGSSRGRQYPPYNDAAYAAPGGYPQPPFSPQQRRSGSSGRPAHADLYQRHDSPARPDSRSSNMSARHFPPRKASLSQQPQPSDLPHSPADHIPSEPVAPSPSTEDKPIPAFIRPSDIYKQIPEALEKVRKSQDSSRPSLDSLPAPLPDSRQPPRGSLDPKDLPSPGPQSTDDSDSMRRLKPSLDTVVERKSEYGMENWLGSPATTSTAPPEVNTSDTNKDDQADGVSRHPTNASSVYTDRPDPVSASTVSRSSSVGLKPEPQPLAPDRSSYAFGLPPLGRLSTFGVDLGSFGVTPSASSDPMPAPASTQLPASVTRDEGSDQTSTDRPLQHQSSLGYKTLVRTAFEQSQTDGVSSPSSSGDFDRSNSASTTDISPIIGHKGSSLGNTGPDPGPGIPAILEEEESSSSRPTSTATLKATQPPSSRRDDEEEQSFDSMRSGYRRPFSPIGTDDAPAQQPGSSTTTTAQNPPPTEKSLPPVPQSTTVISPEQPSTERTTSEEWEDWQAQRHKFKAQAGLNDSETNTSVASSPNSQPEARPIGSKATHLEETDANSGRSTPTSSAVLPSSSTIDPDRPLAQTRAESFRPAIPGGWQSFTNTPGTASPDLAATELGAIVSQDLNPAADNTNAKDVQAPPATHPLARPALNANDAQQSTESIPTARPPPSSSLGPDNLTQKAFAAAASAGNALAGSLSGRQTAHPGSGSPNRSPTRSEISSENEWDASSVSSGEPTGTVPKTTLVSPPSATTSIPSSNTMSGGTGISSPTLEDIPAPLRTSRLSESLPTTRPPIPDVTIPPESENDKLQQDIVESLTAKNSFGLDSKTADPTSLAIESTEIGTHVINDHTQTESVSSSVTGQLIGSQSTTGREPDVVAGGRPSLPKRFSWETESEPSTTALTPKPTNVPATGSPSTPKAALGLSSDMLSLQTGSGHVEGGSHPRPLQHPIGSQSPPPVRSPTTAITGQVPESETTSPSPFAQPTGLRQASQTAKEESISQLQGRPGVVAQQSEMASMEPREPQETRNNIITTLDPPPPKSQTAVESASFRSIMNLGTAQERILAFNESRRQQSISDGQLEEWLQSLNTAEYSELFASNGRLANDAVESGVGYKASPRRMLSDSVGSRHIQEDGKKLIAKAGRFGGKAGSAAKGLFARGKEKMRTASSGEKGRRKSPSISSVNSNEALPEGRSQTRGAMSDGPPQIPFTLSPASPLAVEPSDWFSNSLADTKVLSTSNSEDAKPSNVDIVASSDPTLSQASEPMASVATRHQAHSTSSAVSALDDETEDPGVVPSRSISQVTRPLADDSHTGSLPASTIGDDPSPGQASSSRSHHDDPVRNLVVMPNKQSRAQIAGDSFTEASPEPTSLQIRDERRRSMLSDVSSASPVPGRETDTNISGRSVSPHDEGFRASPPPFEEEDSAAVARTSDDQPPGYPGLASGLTDLPPEKAAIADTSMDEAAISASENAPVAQRPQPGRAPSPRYSNDMSADAATFPLSDPSPAIVTRDEPNPEMPDLRKASTQPISPISQTLSKGISQVSVEEVNDVNNDMSPRQSRSYSRPFSADPNVRNHPAFKDAEPEQPPMDRAQMYSTESAFAAEQSPLPSARRPLEDLQHQKPQPSADATRESRQIDPSYLSHPLDQPPAPEGTYRIPGPYIQNYRSPKQITTPRTGRSETQIAASGQPLPSALRAKQLQQYQETMEQQQYHQRQSQSYGQDVPRPPNEEFQRFPQHQPYPQTQQPWQTQTLQPQQQALYDTERHEKAPQATRRSEGYGLPPSVPSNQAQPSVDASTGQQFAGPAQPQRQSMGPPPLPGIQTPVEDLQAGRKKSAFGGLFGTGAKSRNKLQKGASESTTNSPSSHPKEKRTSLFRRNSRPNSISSQRSSLYGGQEQFGQRPPSMHVASQTTSNQPPTGHSVSHDTFQQPQRPQSQSQAWIHQPPHQHQIPQPPPEQAQQQQRQSQTWIQPQPQQSAIKPNETKKKRFSGLGGLFRSSHKAAPAASAPPQSTQGRTAQPYNQQSPVSNALSPQTYMSQMHRDQPDRSGAFMNQRPERPGQGMAAASQWYPSEQGRMHPSTSQPYPTERSYSQNYPPPHITASHDQGASFPANNFARTDSMGRVGNAYAAGTSPPGDISSPLGVTPGLPRFSGPSASQPPHEQSRVSSSPNVEQRRPADLRIDTVSPVRGGRSGFPATAPTQIYPRYPANDSYSHIPTTAGEQMPHQDLKATTNSTTQSSNTKDQRSHVIDLHKRSRSPKLGRRSSEDLATRPNLLQEDRGLASNSLGTFSNKRLSPVGGVVRSEDDQERPFAIGLPPGMLEDEQQDGRERRGERGQGIGKSDTPVSAHSKEGYEGTGTVGRATREGLSHGLVSRSGTAAGVGQNGRDRARSMNKDEAVIELPGSKPDGYESEEEVVMSATAYPGQEWMPVFVGDGKWDD</sequence>
<feature type="compositionally biased region" description="Polar residues" evidence="1">
    <location>
        <begin position="2226"/>
        <end position="2241"/>
    </location>
</feature>
<feature type="compositionally biased region" description="Polar residues" evidence="1">
    <location>
        <begin position="675"/>
        <end position="692"/>
    </location>
</feature>
<reference evidence="2 3" key="1">
    <citation type="submission" date="2017-03" db="EMBL/GenBank/DDBJ databases">
        <title>Genomes of endolithic fungi from Antarctica.</title>
        <authorList>
            <person name="Coleine C."/>
            <person name="Masonjones S."/>
            <person name="Stajich J.E."/>
        </authorList>
    </citation>
    <scope>NUCLEOTIDE SEQUENCE [LARGE SCALE GENOMIC DNA]</scope>
    <source>
        <strain evidence="2 3">CCFEE 6314</strain>
    </source>
</reference>
<accession>A0A438N457</accession>
<feature type="compositionally biased region" description="Low complexity" evidence="1">
    <location>
        <begin position="189"/>
        <end position="200"/>
    </location>
</feature>
<feature type="compositionally biased region" description="Basic and acidic residues" evidence="1">
    <location>
        <begin position="2473"/>
        <end position="2482"/>
    </location>
</feature>
<feature type="compositionally biased region" description="Acidic residues" evidence="1">
    <location>
        <begin position="32"/>
        <end position="43"/>
    </location>
</feature>
<feature type="compositionally biased region" description="Low complexity" evidence="1">
    <location>
        <begin position="454"/>
        <end position="466"/>
    </location>
</feature>
<feature type="compositionally biased region" description="Polar residues" evidence="1">
    <location>
        <begin position="1048"/>
        <end position="1069"/>
    </location>
</feature>
<feature type="region of interest" description="Disordered" evidence="1">
    <location>
        <begin position="1"/>
        <end position="958"/>
    </location>
</feature>
<feature type="compositionally biased region" description="Polar residues" evidence="1">
    <location>
        <begin position="709"/>
        <end position="728"/>
    </location>
</feature>
<feature type="compositionally biased region" description="Basic and acidic residues" evidence="1">
    <location>
        <begin position="1659"/>
        <end position="1672"/>
    </location>
</feature>
<feature type="compositionally biased region" description="Basic residues" evidence="1">
    <location>
        <begin position="2401"/>
        <end position="2410"/>
    </location>
</feature>
<protein>
    <recommendedName>
        <fullName evidence="4">SWI-SNF chromatin-remodeling complex protein</fullName>
    </recommendedName>
</protein>
<feature type="compositionally biased region" description="Polar residues" evidence="1">
    <location>
        <begin position="2301"/>
        <end position="2319"/>
    </location>
</feature>
<feature type="compositionally biased region" description="Polar residues" evidence="1">
    <location>
        <begin position="480"/>
        <end position="495"/>
    </location>
</feature>
<feature type="compositionally biased region" description="Basic and acidic residues" evidence="1">
    <location>
        <begin position="2533"/>
        <end position="2545"/>
    </location>
</feature>
<name>A0A438N457_EXOME</name>
<feature type="compositionally biased region" description="Basic and acidic residues" evidence="1">
    <location>
        <begin position="1910"/>
        <end position="1925"/>
    </location>
</feature>
<feature type="compositionally biased region" description="Low complexity" evidence="1">
    <location>
        <begin position="2076"/>
        <end position="2098"/>
    </location>
</feature>
<evidence type="ECO:0000313" key="3">
    <source>
        <dbReference type="Proteomes" id="UP000288859"/>
    </source>
</evidence>
<feature type="compositionally biased region" description="Polar residues" evidence="1">
    <location>
        <begin position="1113"/>
        <end position="1155"/>
    </location>
</feature>
<dbReference type="OrthoDB" id="5151921at2759"/>
<feature type="compositionally biased region" description="Polar residues" evidence="1">
    <location>
        <begin position="775"/>
        <end position="787"/>
    </location>
</feature>
<feature type="compositionally biased region" description="Polar residues" evidence="1">
    <location>
        <begin position="861"/>
        <end position="898"/>
    </location>
</feature>